<feature type="region of interest" description="Disordered" evidence="1">
    <location>
        <begin position="26"/>
        <end position="186"/>
    </location>
</feature>
<comment type="caution">
    <text evidence="2">The sequence shown here is derived from an EMBL/GenBank/DDBJ whole genome shotgun (WGS) entry which is preliminary data.</text>
</comment>
<gene>
    <name evidence="2" type="ORF">DMC30DRAFT_450208</name>
</gene>
<evidence type="ECO:0000313" key="3">
    <source>
        <dbReference type="Proteomes" id="UP000311382"/>
    </source>
</evidence>
<keyword evidence="3" id="KW-1185">Reference proteome</keyword>
<sequence length="186" mass="21064">MNAARGLQLRFRFSTVSSLSSTLSVGPFAHARWPPPPSSRPGTPRPPLSSHLILSSCRPTRRLNKPHQQAAQRPHSRHQRLARTPSRSKSTSPPVRRQPLSRSTLKTTGSPATCETVTMWTRTRASSSPCRASRRSPTPRRPRPARPRQDVPRGARQRQGAAVHLDPPARRRQRQRPTRDSDRRRR</sequence>
<feature type="compositionally biased region" description="Polar residues" evidence="1">
    <location>
        <begin position="100"/>
        <end position="120"/>
    </location>
</feature>
<evidence type="ECO:0000313" key="2">
    <source>
        <dbReference type="EMBL" id="TNY16914.1"/>
    </source>
</evidence>
<organism evidence="2 3">
    <name type="scientific">Rhodotorula diobovata</name>
    <dbReference type="NCBI Taxonomy" id="5288"/>
    <lineage>
        <taxon>Eukaryota</taxon>
        <taxon>Fungi</taxon>
        <taxon>Dikarya</taxon>
        <taxon>Basidiomycota</taxon>
        <taxon>Pucciniomycotina</taxon>
        <taxon>Microbotryomycetes</taxon>
        <taxon>Sporidiobolales</taxon>
        <taxon>Sporidiobolaceae</taxon>
        <taxon>Rhodotorula</taxon>
    </lineage>
</organism>
<accession>A0A5C5FLN9</accession>
<dbReference type="AlphaFoldDB" id="A0A5C5FLN9"/>
<feature type="compositionally biased region" description="Basic residues" evidence="1">
    <location>
        <begin position="132"/>
        <end position="146"/>
    </location>
</feature>
<evidence type="ECO:0000256" key="1">
    <source>
        <dbReference type="SAM" id="MobiDB-lite"/>
    </source>
</evidence>
<reference evidence="2 3" key="1">
    <citation type="submission" date="2019-03" db="EMBL/GenBank/DDBJ databases">
        <title>Rhodosporidium diobovatum UCD-FST 08-225 genome sequencing, assembly, and annotation.</title>
        <authorList>
            <person name="Fakankun I.U."/>
            <person name="Fristensky B."/>
            <person name="Levin D.B."/>
        </authorList>
    </citation>
    <scope>NUCLEOTIDE SEQUENCE [LARGE SCALE GENOMIC DNA]</scope>
    <source>
        <strain evidence="2 3">UCD-FST 08-225</strain>
    </source>
</reference>
<dbReference type="EMBL" id="SOZI01000314">
    <property type="protein sequence ID" value="TNY16914.1"/>
    <property type="molecule type" value="Genomic_DNA"/>
</dbReference>
<protein>
    <submittedName>
        <fullName evidence="2">Uncharacterized protein</fullName>
    </submittedName>
</protein>
<proteinExistence type="predicted"/>
<dbReference type="Proteomes" id="UP000311382">
    <property type="component" value="Unassembled WGS sequence"/>
</dbReference>
<feature type="compositionally biased region" description="Low complexity" evidence="1">
    <location>
        <begin position="83"/>
        <end position="97"/>
    </location>
</feature>
<feature type="compositionally biased region" description="Low complexity" evidence="1">
    <location>
        <begin position="121"/>
        <end position="131"/>
    </location>
</feature>
<name>A0A5C5FLN9_9BASI</name>
<feature type="non-terminal residue" evidence="2">
    <location>
        <position position="186"/>
    </location>
</feature>
<feature type="compositionally biased region" description="Pro residues" evidence="1">
    <location>
        <begin position="33"/>
        <end position="47"/>
    </location>
</feature>
<feature type="compositionally biased region" description="Basic and acidic residues" evidence="1">
    <location>
        <begin position="177"/>
        <end position="186"/>
    </location>
</feature>